<dbReference type="Proteomes" id="UP001234202">
    <property type="component" value="Unassembled WGS sequence"/>
</dbReference>
<accession>A0ACC2X5X7</accession>
<organism evidence="1 2">
    <name type="scientific">Naganishia onofrii</name>
    <dbReference type="NCBI Taxonomy" id="1851511"/>
    <lineage>
        <taxon>Eukaryota</taxon>
        <taxon>Fungi</taxon>
        <taxon>Dikarya</taxon>
        <taxon>Basidiomycota</taxon>
        <taxon>Agaricomycotina</taxon>
        <taxon>Tremellomycetes</taxon>
        <taxon>Filobasidiales</taxon>
        <taxon>Filobasidiaceae</taxon>
        <taxon>Naganishia</taxon>
    </lineage>
</organism>
<proteinExistence type="predicted"/>
<name>A0ACC2X5X7_9TREE</name>
<protein>
    <submittedName>
        <fullName evidence="1">Uncharacterized protein</fullName>
    </submittedName>
</protein>
<keyword evidence="2" id="KW-1185">Reference proteome</keyword>
<gene>
    <name evidence="1" type="ORF">QFC24_006030</name>
</gene>
<evidence type="ECO:0000313" key="1">
    <source>
        <dbReference type="EMBL" id="KAJ9118831.1"/>
    </source>
</evidence>
<comment type="caution">
    <text evidence="1">The sequence shown here is derived from an EMBL/GenBank/DDBJ whole genome shotgun (WGS) entry which is preliminary data.</text>
</comment>
<reference evidence="1" key="1">
    <citation type="submission" date="2023-04" db="EMBL/GenBank/DDBJ databases">
        <title>Draft Genome sequencing of Naganishia species isolated from polar environments using Oxford Nanopore Technology.</title>
        <authorList>
            <person name="Leo P."/>
            <person name="Venkateswaran K."/>
        </authorList>
    </citation>
    <scope>NUCLEOTIDE SEQUENCE</scope>
    <source>
        <strain evidence="1">DBVPG 5303</strain>
    </source>
</reference>
<sequence length="271" mass="29735">MASTSLNLRPVASAGSTAVTHPVPQPSCIEPWKFQYAGSKDGKEANLLVMLHGLGALPLMDNPSFSWHPISADDFLLETADDGLPTSLQRLTTHTLPLLVKLFRYLVADLEWDLERIHLFGWGQGGSVALEMARYLGLNGLGETNRNQSKQSTRLDAKRLGSATSICGPLLSGLSVNQTLNISTPVFYFSRIATTTTESKTQKSFLQRTFKPETTTFIAGRSTGRGDARMLQGADEWAPVMKFWSGVLKRGDEQEWMKQASKGGDVYEVVP</sequence>
<dbReference type="EMBL" id="JASBWV010000027">
    <property type="protein sequence ID" value="KAJ9118831.1"/>
    <property type="molecule type" value="Genomic_DNA"/>
</dbReference>
<evidence type="ECO:0000313" key="2">
    <source>
        <dbReference type="Proteomes" id="UP001234202"/>
    </source>
</evidence>